<comment type="similarity">
    <text evidence="2">Belongs to the CorA metal ion transporter (MIT) (TC 1.A.35) family.</text>
</comment>
<dbReference type="PANTHER" id="PTHR46494">
    <property type="entry name" value="CORA FAMILY METAL ION TRANSPORTER (EUROFUNG)"/>
    <property type="match status" value="1"/>
</dbReference>
<evidence type="ECO:0000256" key="3">
    <source>
        <dbReference type="ARBA" id="ARBA00022448"/>
    </source>
</evidence>
<feature type="compositionally biased region" description="Basic and acidic residues" evidence="8">
    <location>
        <begin position="1"/>
        <end position="10"/>
    </location>
</feature>
<keyword evidence="6 9" id="KW-1133">Transmembrane helix</keyword>
<proteinExistence type="inferred from homology"/>
<evidence type="ECO:0000313" key="10">
    <source>
        <dbReference type="EMBL" id="GAA0514412.1"/>
    </source>
</evidence>
<comment type="caution">
    <text evidence="10">The sequence shown here is derived from an EMBL/GenBank/DDBJ whole genome shotgun (WGS) entry which is preliminary data.</text>
</comment>
<keyword evidence="3" id="KW-0813">Transport</keyword>
<evidence type="ECO:0000313" key="11">
    <source>
        <dbReference type="Proteomes" id="UP001500729"/>
    </source>
</evidence>
<dbReference type="InterPro" id="IPR045861">
    <property type="entry name" value="CorA_cytoplasmic_dom"/>
</dbReference>
<dbReference type="InterPro" id="IPR045863">
    <property type="entry name" value="CorA_TM1_TM2"/>
</dbReference>
<feature type="region of interest" description="Disordered" evidence="8">
    <location>
        <begin position="1"/>
        <end position="82"/>
    </location>
</feature>
<feature type="transmembrane region" description="Helical" evidence="9">
    <location>
        <begin position="398"/>
        <end position="418"/>
    </location>
</feature>
<dbReference type="Proteomes" id="UP001500729">
    <property type="component" value="Unassembled WGS sequence"/>
</dbReference>
<feature type="compositionally biased region" description="Low complexity" evidence="8">
    <location>
        <begin position="12"/>
        <end position="28"/>
    </location>
</feature>
<dbReference type="EMBL" id="BAAAGS010000005">
    <property type="protein sequence ID" value="GAA0514412.1"/>
    <property type="molecule type" value="Genomic_DNA"/>
</dbReference>
<feature type="transmembrane region" description="Helical" evidence="9">
    <location>
        <begin position="367"/>
        <end position="386"/>
    </location>
</feature>
<evidence type="ECO:0000256" key="6">
    <source>
        <dbReference type="ARBA" id="ARBA00022989"/>
    </source>
</evidence>
<evidence type="ECO:0000256" key="9">
    <source>
        <dbReference type="SAM" id="Phobius"/>
    </source>
</evidence>
<evidence type="ECO:0000256" key="8">
    <source>
        <dbReference type="SAM" id="MobiDB-lite"/>
    </source>
</evidence>
<evidence type="ECO:0000256" key="7">
    <source>
        <dbReference type="ARBA" id="ARBA00023136"/>
    </source>
</evidence>
<gene>
    <name evidence="10" type="ORF">GCM10009533_11700</name>
</gene>
<dbReference type="Gene3D" id="1.20.58.340">
    <property type="entry name" value="Magnesium transport protein CorA, transmembrane region"/>
    <property type="match status" value="2"/>
</dbReference>
<dbReference type="SUPFAM" id="SSF143865">
    <property type="entry name" value="CorA soluble domain-like"/>
    <property type="match status" value="1"/>
</dbReference>
<accession>A0ABP3M9G0</accession>
<dbReference type="PANTHER" id="PTHR46494:SF1">
    <property type="entry name" value="CORA FAMILY METAL ION TRANSPORTER (EUROFUNG)"/>
    <property type="match status" value="1"/>
</dbReference>
<evidence type="ECO:0000256" key="1">
    <source>
        <dbReference type="ARBA" id="ARBA00004651"/>
    </source>
</evidence>
<comment type="subcellular location">
    <subcellularLocation>
        <location evidence="1">Cell membrane</location>
        <topology evidence="1">Multi-pass membrane protein</topology>
    </subcellularLocation>
</comment>
<dbReference type="CDD" id="cd12830">
    <property type="entry name" value="MtCorA-like"/>
    <property type="match status" value="1"/>
</dbReference>
<evidence type="ECO:0000256" key="2">
    <source>
        <dbReference type="ARBA" id="ARBA00009765"/>
    </source>
</evidence>
<keyword evidence="11" id="KW-1185">Reference proteome</keyword>
<evidence type="ECO:0000256" key="4">
    <source>
        <dbReference type="ARBA" id="ARBA00022475"/>
    </source>
</evidence>
<dbReference type="InterPro" id="IPR002523">
    <property type="entry name" value="MgTranspt_CorA/ZnTranspt_ZntB"/>
</dbReference>
<dbReference type="SUPFAM" id="SSF144083">
    <property type="entry name" value="Magnesium transport protein CorA, transmembrane region"/>
    <property type="match status" value="1"/>
</dbReference>
<evidence type="ECO:0000256" key="5">
    <source>
        <dbReference type="ARBA" id="ARBA00022692"/>
    </source>
</evidence>
<keyword evidence="5 9" id="KW-0812">Transmembrane</keyword>
<dbReference type="Gene3D" id="3.30.460.20">
    <property type="entry name" value="CorA soluble domain-like"/>
    <property type="match status" value="1"/>
</dbReference>
<reference evidence="11" key="1">
    <citation type="journal article" date="2019" name="Int. J. Syst. Evol. Microbiol.">
        <title>The Global Catalogue of Microorganisms (GCM) 10K type strain sequencing project: providing services to taxonomists for standard genome sequencing and annotation.</title>
        <authorList>
            <consortium name="The Broad Institute Genomics Platform"/>
            <consortium name="The Broad Institute Genome Sequencing Center for Infectious Disease"/>
            <person name="Wu L."/>
            <person name="Ma J."/>
        </authorList>
    </citation>
    <scope>NUCLEOTIDE SEQUENCE [LARGE SCALE GENOMIC DNA]</scope>
    <source>
        <strain evidence="11">JCM 10303</strain>
    </source>
</reference>
<organism evidence="10 11">
    <name type="scientific">Saccharopolyspora erythraea</name>
    <name type="common">Streptomyces erythraeus</name>
    <dbReference type="NCBI Taxonomy" id="1836"/>
    <lineage>
        <taxon>Bacteria</taxon>
        <taxon>Bacillati</taxon>
        <taxon>Actinomycetota</taxon>
        <taxon>Actinomycetes</taxon>
        <taxon>Pseudonocardiales</taxon>
        <taxon>Pseudonocardiaceae</taxon>
        <taxon>Saccharopolyspora</taxon>
    </lineage>
</organism>
<name>A0ABP3M9G0_SACER</name>
<sequence length="424" mass="47959">MREQGARCVREVVSWRPSSAASRVAPARQAGPAGDRPGGPEVLMPEWRPRRRSRRYRRVEETPSQGPAPEHSMDPRSDEDVPLADRPLIDTAIYRDGHRTATPVSLAQTYRELPRQDRAMAWIGLYRPAEDELLAAAEEFDLHKLAVEDAIVAHQRPKLERYGDTLFVVLRAARYLDEAEEVSFSELHLFIGPNFVLTVRHGLAPDLAAVRQRMEDDPELLARGPEAVLYAVLDSVVDGYAPVIAGLQNDIDEIETEVFGADPHVSRRIYELSREVIEFQRATRPLLGMLQSLEAGFEKYGIDQELQRYLRDVADHATTVAERVDGFRQMLDSILTVNATLVTQAQNEEMKNMTQASYAQNEEIKRISSWAAILFAPTLIGTVYGMNFDTMPELHWAFGYPFAIALMVVVCLALYAVFKRRDWL</sequence>
<protein>
    <submittedName>
        <fullName evidence="10">Magnesium and cobalt transport protein CorA</fullName>
    </submittedName>
</protein>
<dbReference type="Pfam" id="PF01544">
    <property type="entry name" value="CorA"/>
    <property type="match status" value="1"/>
</dbReference>
<keyword evidence="4" id="KW-1003">Cell membrane</keyword>
<keyword evidence="7 9" id="KW-0472">Membrane</keyword>